<dbReference type="eggNOG" id="COG1462">
    <property type="taxonomic scope" value="Bacteria"/>
</dbReference>
<keyword evidence="2" id="KW-1185">Reference proteome</keyword>
<proteinExistence type="predicted"/>
<dbReference type="EMBL" id="CP003221">
    <property type="protein sequence ID" value="EGJ50964.1"/>
    <property type="molecule type" value="Genomic_DNA"/>
</dbReference>
<evidence type="ECO:0000313" key="2">
    <source>
        <dbReference type="Proteomes" id="UP000007844"/>
    </source>
</evidence>
<dbReference type="AlphaFoldDB" id="F3Z0F4"/>
<evidence type="ECO:0008006" key="3">
    <source>
        <dbReference type="Google" id="ProtNLM"/>
    </source>
</evidence>
<evidence type="ECO:0000313" key="1">
    <source>
        <dbReference type="EMBL" id="EGJ50964.1"/>
    </source>
</evidence>
<sequence length="213" mass="24098" precursor="true">MRSISLLLLALVLLTASCGGVAFQPRITEKSVLVVDQWVRTSPLMIMVQPKRTSMREYSALFIPFRVEQEISDARHHGRELMRILWTDWASKSLFPTMVYDDTGFYRNPEEALRLARQKGADLAVTGVVTYLLHGGTQGDTAASVRVEIYDTATGYLVWSLEQAGQMEANNVEDYILFARKTRLPMDPMYAVLSEIFDSMAQPLLDWNSLARS</sequence>
<dbReference type="Proteomes" id="UP000007844">
    <property type="component" value="Chromosome"/>
</dbReference>
<dbReference type="PROSITE" id="PS51257">
    <property type="entry name" value="PROKAR_LIPOPROTEIN"/>
    <property type="match status" value="1"/>
</dbReference>
<dbReference type="RefSeq" id="WP_014260657.1">
    <property type="nucleotide sequence ID" value="NC_016629.1"/>
</dbReference>
<organism evidence="1 2">
    <name type="scientific">Desulfocurvibacter africanus subsp. africanus str. Walvis Bay</name>
    <dbReference type="NCBI Taxonomy" id="690850"/>
    <lineage>
        <taxon>Bacteria</taxon>
        <taxon>Pseudomonadati</taxon>
        <taxon>Thermodesulfobacteriota</taxon>
        <taxon>Desulfovibrionia</taxon>
        <taxon>Desulfovibrionales</taxon>
        <taxon>Desulfovibrionaceae</taxon>
        <taxon>Desulfocurvibacter</taxon>
    </lineage>
</organism>
<gene>
    <name evidence="1" type="ORF">Desaf_2647</name>
</gene>
<protein>
    <recommendedName>
        <fullName evidence="3">Lipoprotein</fullName>
    </recommendedName>
</protein>
<dbReference type="KEGG" id="daf:Desaf_2647"/>
<name>F3Z0F4_DESAF</name>
<dbReference type="STRING" id="690850.Desaf_2647"/>
<reference evidence="1 2" key="1">
    <citation type="journal article" date="2011" name="J. Bacteriol.">
        <title>Genome sequence of the mercury-methylating and pleomorphic Desulfovibrio africanus Strain Walvis Bay.</title>
        <authorList>
            <person name="Brown S.D."/>
            <person name="Wall J.D."/>
            <person name="Kucken A.M."/>
            <person name="Gilmour C.C."/>
            <person name="Podar M."/>
            <person name="Brandt C.C."/>
            <person name="Teshima H."/>
            <person name="Detter J.C."/>
            <person name="Han C.S."/>
            <person name="Land M.L."/>
            <person name="Lucas S."/>
            <person name="Han J."/>
            <person name="Pennacchio L."/>
            <person name="Nolan M."/>
            <person name="Pitluck S."/>
            <person name="Woyke T."/>
            <person name="Goodwin L."/>
            <person name="Palumbo A.V."/>
            <person name="Elias D.A."/>
        </authorList>
    </citation>
    <scope>NUCLEOTIDE SEQUENCE [LARGE SCALE GENOMIC DNA]</scope>
    <source>
        <strain evidence="1 2">Walvis Bay</strain>
    </source>
</reference>
<dbReference type="HOGENOM" id="CLU_089909_0_0_7"/>
<accession>F3Z0F4</accession>